<dbReference type="STRING" id="914150.TQ33_2113"/>
<keyword evidence="3" id="KW-1185">Reference proteome</keyword>
<dbReference type="HOGENOM" id="CLU_162741_0_0_6"/>
<proteinExistence type="predicted"/>
<organism evidence="2 3">
    <name type="scientific">Kangiella geojedonensis</name>
    <dbReference type="NCBI Taxonomy" id="914150"/>
    <lineage>
        <taxon>Bacteria</taxon>
        <taxon>Pseudomonadati</taxon>
        <taxon>Pseudomonadota</taxon>
        <taxon>Gammaproteobacteria</taxon>
        <taxon>Kangiellales</taxon>
        <taxon>Kangiellaceae</taxon>
        <taxon>Kangiella</taxon>
    </lineage>
</organism>
<name>A0A0F6TSS7_9GAMM</name>
<reference evidence="2 3" key="1">
    <citation type="submission" date="2015-02" db="EMBL/GenBank/DDBJ databases">
        <title>Complete genome sequence of Kangiella geojedonensis strain YCS-5T.</title>
        <authorList>
            <person name="Kim K.M."/>
        </authorList>
    </citation>
    <scope>NUCLEOTIDE SEQUENCE [LARGE SCALE GENOMIC DNA]</scope>
    <source>
        <strain evidence="2 3">YCS-5</strain>
    </source>
</reference>
<evidence type="ECO:0000313" key="2">
    <source>
        <dbReference type="EMBL" id="AKE53042.1"/>
    </source>
</evidence>
<dbReference type="RefSeq" id="WP_052735289.1">
    <property type="nucleotide sequence ID" value="NZ_CP010975.1"/>
</dbReference>
<feature type="chain" id="PRO_5002510144" description="Soluble cytochrome b562" evidence="1">
    <location>
        <begin position="22"/>
        <end position="124"/>
    </location>
</feature>
<dbReference type="Proteomes" id="UP000034071">
    <property type="component" value="Chromosome"/>
</dbReference>
<evidence type="ECO:0000313" key="3">
    <source>
        <dbReference type="Proteomes" id="UP000034071"/>
    </source>
</evidence>
<protein>
    <recommendedName>
        <fullName evidence="4">Soluble cytochrome b562</fullName>
    </recommendedName>
</protein>
<keyword evidence="1" id="KW-0732">Signal</keyword>
<dbReference type="EMBL" id="CP010975">
    <property type="protein sequence ID" value="AKE53042.1"/>
    <property type="molecule type" value="Genomic_DNA"/>
</dbReference>
<gene>
    <name evidence="2" type="ORF">TQ33_2113</name>
</gene>
<accession>A0A0F6TSS7</accession>
<dbReference type="OrthoDB" id="5975812at2"/>
<dbReference type="InterPro" id="IPR046634">
    <property type="entry name" value="DUF6746"/>
</dbReference>
<dbReference type="Pfam" id="PF20531">
    <property type="entry name" value="DUF6746"/>
    <property type="match status" value="1"/>
</dbReference>
<feature type="signal peptide" evidence="1">
    <location>
        <begin position="1"/>
        <end position="21"/>
    </location>
</feature>
<dbReference type="AlphaFoldDB" id="A0A0F6TSS7"/>
<dbReference type="KEGG" id="kge:TQ33_2113"/>
<evidence type="ECO:0008006" key="4">
    <source>
        <dbReference type="Google" id="ProtNLM"/>
    </source>
</evidence>
<sequence length="124" mass="14087">MNLLSKSLLAFIVTLSGTVYASEVRHYKGQDVNTVDEAIAVLKEYNPKLQALLESGELKPQDMGKIHEMTYSMENALKILEGSLKITQRNLEELHLSSERMETEKAKIYGKLYLDDAAFYTDKK</sequence>
<evidence type="ECO:0000256" key="1">
    <source>
        <dbReference type="SAM" id="SignalP"/>
    </source>
</evidence>